<keyword evidence="2" id="KW-0472">Membrane</keyword>
<evidence type="ECO:0000256" key="1">
    <source>
        <dbReference type="SAM" id="MobiDB-lite"/>
    </source>
</evidence>
<name>A0AA39TTF9_9PEZI</name>
<evidence type="ECO:0000313" key="3">
    <source>
        <dbReference type="EMBL" id="KAK0612017.1"/>
    </source>
</evidence>
<feature type="region of interest" description="Disordered" evidence="1">
    <location>
        <begin position="283"/>
        <end position="336"/>
    </location>
</feature>
<proteinExistence type="predicted"/>
<dbReference type="CDD" id="cd12087">
    <property type="entry name" value="TM_EGFR-like"/>
    <property type="match status" value="1"/>
</dbReference>
<sequence length="336" mass="34864">MAVSLLGLSCPAGGSFYICQNNATEFIGCCTTNPCADGSGNCPKSNLRTASFSGDSYSEIPAQQCAGGSGSSALWYTCQKNLPPFLGCCSTNPCAQGSCPSSDLAAASLSSNATSRAVFITMGAEPADPTSTSLPIPTGVPEVASSSSWSTGAVAGIAVGSALLLMVIVGFIIYKCGWCRRKKEKRTSFESPYVPAGLVSYPGGVQPGGSPNLPAAFPSPQTPTFPYTVSPPGSPPSTQQLFPGYKPHDSIISSAYSSAGSPLPRGSQISGYAGSEATYQPVSELDASTVAPVTPELQGSDAPKDWSSPSRERHLITPQQEWIGRKDEMREYRASR</sequence>
<reference evidence="3" key="1">
    <citation type="submission" date="2023-06" db="EMBL/GenBank/DDBJ databases">
        <title>Genome-scale phylogeny and comparative genomics of the fungal order Sordariales.</title>
        <authorList>
            <consortium name="Lawrence Berkeley National Laboratory"/>
            <person name="Hensen N."/>
            <person name="Bonometti L."/>
            <person name="Westerberg I."/>
            <person name="Brannstrom I.O."/>
            <person name="Guillou S."/>
            <person name="Cros-Aarteil S."/>
            <person name="Calhoun S."/>
            <person name="Haridas S."/>
            <person name="Kuo A."/>
            <person name="Mondo S."/>
            <person name="Pangilinan J."/>
            <person name="Riley R."/>
            <person name="Labutti K."/>
            <person name="Andreopoulos B."/>
            <person name="Lipzen A."/>
            <person name="Chen C."/>
            <person name="Yanf M."/>
            <person name="Daum C."/>
            <person name="Ng V."/>
            <person name="Clum A."/>
            <person name="Steindorff A."/>
            <person name="Ohm R."/>
            <person name="Martin F."/>
            <person name="Silar P."/>
            <person name="Natvig D."/>
            <person name="Lalanne C."/>
            <person name="Gautier V."/>
            <person name="Ament-Velasquez S.L."/>
            <person name="Kruys A."/>
            <person name="Hutchinson M.I."/>
            <person name="Powell A.J."/>
            <person name="Barry K."/>
            <person name="Miller A.N."/>
            <person name="Grigoriev I.V."/>
            <person name="Debuchy R."/>
            <person name="Gladieux P."/>
            <person name="Thoren M.H."/>
            <person name="Johannesson H."/>
        </authorList>
    </citation>
    <scope>NUCLEOTIDE SEQUENCE</scope>
    <source>
        <strain evidence="3">CBS 606.72</strain>
    </source>
</reference>
<dbReference type="EMBL" id="JAULSU010000007">
    <property type="protein sequence ID" value="KAK0612017.1"/>
    <property type="molecule type" value="Genomic_DNA"/>
</dbReference>
<protein>
    <submittedName>
        <fullName evidence="3">Uncharacterized protein</fullName>
    </submittedName>
</protein>
<keyword evidence="2" id="KW-0812">Transmembrane</keyword>
<feature type="transmembrane region" description="Helical" evidence="2">
    <location>
        <begin position="153"/>
        <end position="174"/>
    </location>
</feature>
<evidence type="ECO:0000256" key="2">
    <source>
        <dbReference type="SAM" id="Phobius"/>
    </source>
</evidence>
<dbReference type="AlphaFoldDB" id="A0AA39TTF9"/>
<keyword evidence="2" id="KW-1133">Transmembrane helix</keyword>
<accession>A0AA39TTF9</accession>
<dbReference type="Proteomes" id="UP001175000">
    <property type="component" value="Unassembled WGS sequence"/>
</dbReference>
<comment type="caution">
    <text evidence="3">The sequence shown here is derived from an EMBL/GenBank/DDBJ whole genome shotgun (WGS) entry which is preliminary data.</text>
</comment>
<keyword evidence="4" id="KW-1185">Reference proteome</keyword>
<feature type="compositionally biased region" description="Basic and acidic residues" evidence="1">
    <location>
        <begin position="323"/>
        <end position="336"/>
    </location>
</feature>
<organism evidence="3 4">
    <name type="scientific">Immersiella caudata</name>
    <dbReference type="NCBI Taxonomy" id="314043"/>
    <lineage>
        <taxon>Eukaryota</taxon>
        <taxon>Fungi</taxon>
        <taxon>Dikarya</taxon>
        <taxon>Ascomycota</taxon>
        <taxon>Pezizomycotina</taxon>
        <taxon>Sordariomycetes</taxon>
        <taxon>Sordariomycetidae</taxon>
        <taxon>Sordariales</taxon>
        <taxon>Lasiosphaeriaceae</taxon>
        <taxon>Immersiella</taxon>
    </lineage>
</organism>
<evidence type="ECO:0000313" key="4">
    <source>
        <dbReference type="Proteomes" id="UP001175000"/>
    </source>
</evidence>
<gene>
    <name evidence="3" type="ORF">B0T14DRAFT_500980</name>
</gene>